<feature type="transmembrane region" description="Helical" evidence="6">
    <location>
        <begin position="311"/>
        <end position="334"/>
    </location>
</feature>
<protein>
    <submittedName>
        <fullName evidence="8">MFS transporter</fullName>
    </submittedName>
</protein>
<feature type="transmembrane region" description="Helical" evidence="6">
    <location>
        <begin position="108"/>
        <end position="129"/>
    </location>
</feature>
<feature type="transmembrane region" description="Helical" evidence="6">
    <location>
        <begin position="141"/>
        <end position="163"/>
    </location>
</feature>
<feature type="transmembrane region" description="Helical" evidence="6">
    <location>
        <begin position="257"/>
        <end position="273"/>
    </location>
</feature>
<evidence type="ECO:0000256" key="1">
    <source>
        <dbReference type="ARBA" id="ARBA00004651"/>
    </source>
</evidence>
<dbReference type="InterPro" id="IPR036259">
    <property type="entry name" value="MFS_trans_sf"/>
</dbReference>
<dbReference type="CDD" id="cd17324">
    <property type="entry name" value="MFS_NepI_like"/>
    <property type="match status" value="1"/>
</dbReference>
<evidence type="ECO:0000256" key="3">
    <source>
        <dbReference type="ARBA" id="ARBA00022692"/>
    </source>
</evidence>
<feature type="transmembrane region" description="Helical" evidence="6">
    <location>
        <begin position="285"/>
        <end position="305"/>
    </location>
</feature>
<dbReference type="InterPro" id="IPR011701">
    <property type="entry name" value="MFS"/>
</dbReference>
<keyword evidence="3 6" id="KW-0812">Transmembrane</keyword>
<dbReference type="Pfam" id="PF07690">
    <property type="entry name" value="MFS_1"/>
    <property type="match status" value="1"/>
</dbReference>
<reference evidence="8 9" key="1">
    <citation type="submission" date="2020-06" db="EMBL/GenBank/DDBJ databases">
        <title>Dyadobacter sandarakinus sp. nov., isolated from the soil of the Arctic Yellow River Station.</title>
        <authorList>
            <person name="Zhang Y."/>
            <person name="Peng F."/>
        </authorList>
    </citation>
    <scope>NUCLEOTIDE SEQUENCE [LARGE SCALE GENOMIC DNA]</scope>
    <source>
        <strain evidence="8 9">Q3-56</strain>
    </source>
</reference>
<accession>A0ABX7I2M6</accession>
<dbReference type="Proteomes" id="UP000612680">
    <property type="component" value="Chromosome"/>
</dbReference>
<evidence type="ECO:0000256" key="5">
    <source>
        <dbReference type="ARBA" id="ARBA00023136"/>
    </source>
</evidence>
<keyword evidence="2" id="KW-1003">Cell membrane</keyword>
<feature type="transmembrane region" description="Helical" evidence="6">
    <location>
        <begin position="84"/>
        <end position="102"/>
    </location>
</feature>
<proteinExistence type="predicted"/>
<keyword evidence="4 6" id="KW-1133">Transmembrane helix</keyword>
<evidence type="ECO:0000259" key="7">
    <source>
        <dbReference type="PROSITE" id="PS50850"/>
    </source>
</evidence>
<dbReference type="InterPro" id="IPR020846">
    <property type="entry name" value="MFS_dom"/>
</dbReference>
<sequence length="422" mass="45522">MSEQTTKQTFSGYEKFIIAVLAFLQFTVVLDFMVLSPLGYLLLEKLSITTRQFGIVVSAYAFSAGAAGLLTAGFADKFDRKKMLLFFYTGFIVGTLFCGLAPTYHLLLFARIFTGLFGGVIGSISFAIITDLFPIQVRGRVMGFVQMAFASSQVLGIPIGLYLAKQLDWHAPFLMIVGLSVVVWFLVVGKMKPITGHLQIRSKHNAFTHLGKTLSRPEYLQGFAATTLLATGGFMLMPFGTAYGVANLGILEDQLPTLYMVTGICMLVFSPMIGKLSDKVGKYKVFVLGSVIAAIMTIIYCNLGITPLWIIIVLNVFLFVGITARMISASALMTAVPEPQDRGAFMGINASVQQIAGGIASLIAGLIVSVGSTGHIENYPMLGNVVVLAIAVTLILMYRIHRYATLKTEQTAAVVPAADGTV</sequence>
<keyword evidence="5 6" id="KW-0472">Membrane</keyword>
<feature type="transmembrane region" description="Helical" evidence="6">
    <location>
        <begin position="355"/>
        <end position="376"/>
    </location>
</feature>
<feature type="domain" description="Major facilitator superfamily (MFS) profile" evidence="7">
    <location>
        <begin position="17"/>
        <end position="401"/>
    </location>
</feature>
<dbReference type="EMBL" id="CP056775">
    <property type="protein sequence ID" value="QRR00341.1"/>
    <property type="molecule type" value="Genomic_DNA"/>
</dbReference>
<dbReference type="RefSeq" id="WP_204661302.1">
    <property type="nucleotide sequence ID" value="NZ_CP056775.1"/>
</dbReference>
<evidence type="ECO:0000256" key="6">
    <source>
        <dbReference type="SAM" id="Phobius"/>
    </source>
</evidence>
<organism evidence="8 9">
    <name type="scientific">Dyadobacter sandarakinus</name>
    <dbReference type="NCBI Taxonomy" id="2747268"/>
    <lineage>
        <taxon>Bacteria</taxon>
        <taxon>Pseudomonadati</taxon>
        <taxon>Bacteroidota</taxon>
        <taxon>Cytophagia</taxon>
        <taxon>Cytophagales</taxon>
        <taxon>Spirosomataceae</taxon>
        <taxon>Dyadobacter</taxon>
    </lineage>
</organism>
<dbReference type="PROSITE" id="PS50850">
    <property type="entry name" value="MFS"/>
    <property type="match status" value="1"/>
</dbReference>
<evidence type="ECO:0000313" key="9">
    <source>
        <dbReference type="Proteomes" id="UP000612680"/>
    </source>
</evidence>
<dbReference type="InterPro" id="IPR050189">
    <property type="entry name" value="MFS_Efflux_Transporters"/>
</dbReference>
<dbReference type="PANTHER" id="PTHR43124">
    <property type="entry name" value="PURINE EFFLUX PUMP PBUE"/>
    <property type="match status" value="1"/>
</dbReference>
<dbReference type="Gene3D" id="1.20.1250.20">
    <property type="entry name" value="MFS general substrate transporter like domains"/>
    <property type="match status" value="1"/>
</dbReference>
<feature type="transmembrane region" description="Helical" evidence="6">
    <location>
        <begin position="53"/>
        <end position="72"/>
    </location>
</feature>
<feature type="transmembrane region" description="Helical" evidence="6">
    <location>
        <begin position="169"/>
        <end position="188"/>
    </location>
</feature>
<comment type="subcellular location">
    <subcellularLocation>
        <location evidence="1">Cell membrane</location>
        <topology evidence="1">Multi-pass membrane protein</topology>
    </subcellularLocation>
</comment>
<evidence type="ECO:0000256" key="4">
    <source>
        <dbReference type="ARBA" id="ARBA00022989"/>
    </source>
</evidence>
<keyword evidence="9" id="KW-1185">Reference proteome</keyword>
<gene>
    <name evidence="8" type="ORF">HWI92_05175</name>
</gene>
<name>A0ABX7I2M6_9BACT</name>
<dbReference type="SUPFAM" id="SSF103473">
    <property type="entry name" value="MFS general substrate transporter"/>
    <property type="match status" value="1"/>
</dbReference>
<evidence type="ECO:0000313" key="8">
    <source>
        <dbReference type="EMBL" id="QRR00341.1"/>
    </source>
</evidence>
<feature type="transmembrane region" description="Helical" evidence="6">
    <location>
        <begin position="16"/>
        <end position="41"/>
    </location>
</feature>
<feature type="transmembrane region" description="Helical" evidence="6">
    <location>
        <begin position="382"/>
        <end position="400"/>
    </location>
</feature>
<feature type="transmembrane region" description="Helical" evidence="6">
    <location>
        <begin position="222"/>
        <end position="245"/>
    </location>
</feature>
<evidence type="ECO:0000256" key="2">
    <source>
        <dbReference type="ARBA" id="ARBA00022475"/>
    </source>
</evidence>
<dbReference type="PANTHER" id="PTHR43124:SF3">
    <property type="entry name" value="CHLORAMPHENICOL EFFLUX PUMP RV0191"/>
    <property type="match status" value="1"/>
</dbReference>